<reference evidence="12 13" key="2">
    <citation type="journal article" date="2012" name="J. Biosci. Bioeng.">
        <title>Complete genome sequence and characterization of the N-acylhomoserine lactone-degrading gene of the potato leaf-associated Solibacillus silvestris.</title>
        <authorList>
            <person name="Morohoshi T."/>
            <person name="Tominaga Y."/>
            <person name="Someya N."/>
            <person name="Ikeda T."/>
        </authorList>
    </citation>
    <scope>NUCLEOTIDE SEQUENCE [LARGE SCALE GENOMIC DNA]</scope>
    <source>
        <strain evidence="12 13">StLB046</strain>
    </source>
</reference>
<dbReference type="InterPro" id="IPR027417">
    <property type="entry name" value="P-loop_NTPase"/>
</dbReference>
<evidence type="ECO:0000313" key="13">
    <source>
        <dbReference type="Proteomes" id="UP000006691"/>
    </source>
</evidence>
<dbReference type="STRING" id="1002809.SSIL_1462"/>
<dbReference type="PANTHER" id="PTHR43384">
    <property type="entry name" value="SEPTUM SITE-DETERMINING PROTEIN MIND HOMOLOG, CHLOROPLASTIC-RELATED"/>
    <property type="match status" value="1"/>
</dbReference>
<dbReference type="InterPro" id="IPR050625">
    <property type="entry name" value="ParA/MinD_ATPase"/>
</dbReference>
<dbReference type="KEGG" id="siv:SSIL_1462"/>
<evidence type="ECO:0000313" key="12">
    <source>
        <dbReference type="EMBL" id="BAK15885.1"/>
    </source>
</evidence>
<dbReference type="PANTHER" id="PTHR43384:SF6">
    <property type="entry name" value="SEPTUM SITE-DETERMINING PROTEIN MIND HOMOLOG, CHLOROPLASTIC"/>
    <property type="match status" value="1"/>
</dbReference>
<evidence type="ECO:0000256" key="4">
    <source>
        <dbReference type="ARBA" id="ARBA00022741"/>
    </source>
</evidence>
<dbReference type="CDD" id="cd02036">
    <property type="entry name" value="MinD"/>
    <property type="match status" value="1"/>
</dbReference>
<keyword evidence="3" id="KW-0132">Cell division</keyword>
<dbReference type="SUPFAM" id="SSF52540">
    <property type="entry name" value="P-loop containing nucleoside triphosphate hydrolases"/>
    <property type="match status" value="1"/>
</dbReference>
<keyword evidence="13" id="KW-1185">Reference proteome</keyword>
<dbReference type="FunFam" id="3.40.50.300:FF:000068">
    <property type="entry name" value="Site-determining protein"/>
    <property type="match status" value="1"/>
</dbReference>
<dbReference type="PIRSF" id="PIRSF003092">
    <property type="entry name" value="MinD"/>
    <property type="match status" value="1"/>
</dbReference>
<evidence type="ECO:0000256" key="6">
    <source>
        <dbReference type="ARBA" id="ARBA00023210"/>
    </source>
</evidence>
<evidence type="ECO:0000256" key="5">
    <source>
        <dbReference type="ARBA" id="ARBA00022840"/>
    </source>
</evidence>
<dbReference type="InterPro" id="IPR025501">
    <property type="entry name" value="MinD_FleN"/>
</dbReference>
<dbReference type="GO" id="GO:0009898">
    <property type="term" value="C:cytoplasmic side of plasma membrane"/>
    <property type="evidence" value="ECO:0007669"/>
    <property type="project" value="TreeGrafter"/>
</dbReference>
<evidence type="ECO:0000256" key="10">
    <source>
        <dbReference type="PIRSR" id="PIRSR003092-1"/>
    </source>
</evidence>
<dbReference type="GO" id="GO:0016887">
    <property type="term" value="F:ATP hydrolysis activity"/>
    <property type="evidence" value="ECO:0007669"/>
    <property type="project" value="InterPro"/>
</dbReference>
<evidence type="ECO:0000256" key="8">
    <source>
        <dbReference type="ARBA" id="ARBA00025436"/>
    </source>
</evidence>
<accession>F2F3D7</accession>
<feature type="binding site" evidence="10">
    <location>
        <begin position="40"/>
        <end position="47"/>
    </location>
    <ligand>
        <name>ATP</name>
        <dbReference type="ChEBI" id="CHEBI:30616"/>
    </ligand>
</feature>
<dbReference type="InterPro" id="IPR010223">
    <property type="entry name" value="MinD"/>
</dbReference>
<dbReference type="Pfam" id="PF01656">
    <property type="entry name" value="CbiA"/>
    <property type="match status" value="1"/>
</dbReference>
<keyword evidence="7" id="KW-0131">Cell cycle</keyword>
<keyword evidence="4 10" id="KW-0547">Nucleotide-binding</keyword>
<dbReference type="AlphaFoldDB" id="F2F3D7"/>
<dbReference type="Gene3D" id="3.40.50.300">
    <property type="entry name" value="P-loop containing nucleotide triphosphate hydrolases"/>
    <property type="match status" value="1"/>
</dbReference>
<protein>
    <recommendedName>
        <fullName evidence="2">Septum site-determining protein MinD</fullName>
    </recommendedName>
    <alternativeName>
        <fullName evidence="9">Cell division inhibitor MinD</fullName>
    </alternativeName>
</protein>
<gene>
    <name evidence="12" type="primary">minD</name>
    <name evidence="12" type="ordered locus">SSIL_1462</name>
</gene>
<evidence type="ECO:0000256" key="1">
    <source>
        <dbReference type="ARBA" id="ARBA00010257"/>
    </source>
</evidence>
<evidence type="ECO:0000256" key="2">
    <source>
        <dbReference type="ARBA" id="ARBA00016887"/>
    </source>
</evidence>
<organism evidence="12 13">
    <name type="scientific">Solibacillus silvestris (strain StLB046)</name>
    <name type="common">Bacillus silvestris</name>
    <dbReference type="NCBI Taxonomy" id="1002809"/>
    <lineage>
        <taxon>Bacteria</taxon>
        <taxon>Bacillati</taxon>
        <taxon>Bacillota</taxon>
        <taxon>Bacilli</taxon>
        <taxon>Bacillales</taxon>
        <taxon>Caryophanaceae</taxon>
        <taxon>Solibacillus</taxon>
    </lineage>
</organism>
<evidence type="ECO:0000256" key="9">
    <source>
        <dbReference type="ARBA" id="ARBA00032845"/>
    </source>
</evidence>
<evidence type="ECO:0000259" key="11">
    <source>
        <dbReference type="Pfam" id="PF01656"/>
    </source>
</evidence>
<evidence type="ECO:0000256" key="3">
    <source>
        <dbReference type="ARBA" id="ARBA00022618"/>
    </source>
</evidence>
<dbReference type="NCBIfam" id="TIGR01968">
    <property type="entry name" value="minD_bact"/>
    <property type="match status" value="1"/>
</dbReference>
<comment type="similarity">
    <text evidence="1">Belongs to the ParA family. MinD subfamily.</text>
</comment>
<comment type="function">
    <text evidence="8">ATPase required for the correct placement of the division site. Cell division inhibitors MinC and MinD act in concert to form an inhibitor capable of blocking formation of the polar Z ring septums. Rapidly oscillates between the poles of the cell to destabilize FtsZ filaments that have formed before they mature into polar Z rings.</text>
</comment>
<dbReference type="Proteomes" id="UP000006691">
    <property type="component" value="Chromosome"/>
</dbReference>
<evidence type="ECO:0000256" key="7">
    <source>
        <dbReference type="ARBA" id="ARBA00023306"/>
    </source>
</evidence>
<dbReference type="InterPro" id="IPR002586">
    <property type="entry name" value="CobQ/CobB/MinD/ParA_Nub-bd_dom"/>
</dbReference>
<feature type="domain" description="CobQ/CobB/MinD/ParA nucleotide binding" evidence="11">
    <location>
        <begin position="34"/>
        <end position="248"/>
    </location>
</feature>
<proteinExistence type="inferred from homology"/>
<keyword evidence="6" id="KW-0717">Septation</keyword>
<keyword evidence="5 10" id="KW-0067">ATP-binding</keyword>
<dbReference type="GO" id="GO:0005829">
    <property type="term" value="C:cytosol"/>
    <property type="evidence" value="ECO:0007669"/>
    <property type="project" value="TreeGrafter"/>
</dbReference>
<dbReference type="EMBL" id="AP012157">
    <property type="protein sequence ID" value="BAK15885.1"/>
    <property type="molecule type" value="Genomic_DNA"/>
</dbReference>
<dbReference type="HOGENOM" id="CLU_037612_0_1_9"/>
<dbReference type="PATRIC" id="fig|1002809.3.peg.1475"/>
<name>F2F3D7_SOLSS</name>
<sequence>MSDEELLFSKNTDETGAQKATLYKEGAANVGEAIVITSGKGGVGKTTTTANLGTALALQGKKVCLVDTDIGLRNLDVILGLENRIIYDLVDVIEGRCKTHQALVKDKRVDERLYLMPAAQNTDKNAINPEQMKALIDELKREFDYILIDCPAGIEQGYRNAVAGADRAIVVTTPEISAVRDADRIIGLLEQEPIEPPKLIINRIRKSLMNNGDAMDITEVTTHLSIDLLGIIVDSEDVISSSNKGEPIVMNPNNKASLGYRNIARRILGDSVPLMSLEDDQPKGVFAKIKALFK</sequence>
<dbReference type="GO" id="GO:0051782">
    <property type="term" value="P:negative regulation of cell division"/>
    <property type="evidence" value="ECO:0007669"/>
    <property type="project" value="TreeGrafter"/>
</dbReference>
<dbReference type="GO" id="GO:0000917">
    <property type="term" value="P:division septum assembly"/>
    <property type="evidence" value="ECO:0007669"/>
    <property type="project" value="UniProtKB-KW"/>
</dbReference>
<dbReference type="eggNOG" id="COG2894">
    <property type="taxonomic scope" value="Bacteria"/>
</dbReference>
<dbReference type="GO" id="GO:0005524">
    <property type="term" value="F:ATP binding"/>
    <property type="evidence" value="ECO:0007669"/>
    <property type="project" value="UniProtKB-KW"/>
</dbReference>
<reference evidence="13" key="1">
    <citation type="submission" date="2011-04" db="EMBL/GenBank/DDBJ databases">
        <title>Genome sequence of Solibacillus silvestris StLB046.</title>
        <authorList>
            <person name="Morohoshi T."/>
            <person name="Someya N."/>
            <person name="Ikeda T."/>
        </authorList>
    </citation>
    <scope>NUCLEOTIDE SEQUENCE [LARGE SCALE GENOMIC DNA]</scope>
    <source>
        <strain evidence="13">StLB046</strain>
    </source>
</reference>